<gene>
    <name evidence="1" type="ORF">SAMN02745126_04141</name>
</gene>
<organism evidence="1 2">
    <name type="scientific">Enhydrobacter aerosaccus</name>
    <dbReference type="NCBI Taxonomy" id="225324"/>
    <lineage>
        <taxon>Bacteria</taxon>
        <taxon>Pseudomonadati</taxon>
        <taxon>Pseudomonadota</taxon>
        <taxon>Alphaproteobacteria</taxon>
        <taxon>Hyphomicrobiales</taxon>
        <taxon>Enhydrobacter</taxon>
    </lineage>
</organism>
<evidence type="ECO:0000313" key="2">
    <source>
        <dbReference type="Proteomes" id="UP000190092"/>
    </source>
</evidence>
<dbReference type="RefSeq" id="WP_085935826.1">
    <property type="nucleotide sequence ID" value="NZ_FUWJ01000006.1"/>
</dbReference>
<accession>A0A1T4RXV3</accession>
<evidence type="ECO:0000313" key="1">
    <source>
        <dbReference type="EMBL" id="SKA20757.1"/>
    </source>
</evidence>
<keyword evidence="2" id="KW-1185">Reference proteome</keyword>
<dbReference type="AlphaFoldDB" id="A0A1T4RXV3"/>
<name>A0A1T4RXV3_9HYPH</name>
<proteinExistence type="predicted"/>
<dbReference type="Proteomes" id="UP000190092">
    <property type="component" value="Unassembled WGS sequence"/>
</dbReference>
<reference evidence="2" key="1">
    <citation type="submission" date="2017-02" db="EMBL/GenBank/DDBJ databases">
        <authorList>
            <person name="Varghese N."/>
            <person name="Submissions S."/>
        </authorList>
    </citation>
    <scope>NUCLEOTIDE SEQUENCE [LARGE SCALE GENOMIC DNA]</scope>
    <source>
        <strain evidence="2">ATCC 27094</strain>
    </source>
</reference>
<protein>
    <submittedName>
        <fullName evidence="1">Uncharacterized protein</fullName>
    </submittedName>
</protein>
<dbReference type="OrthoDB" id="1115380at2"/>
<dbReference type="EMBL" id="FUWJ01000006">
    <property type="protein sequence ID" value="SKA20757.1"/>
    <property type="molecule type" value="Genomic_DNA"/>
</dbReference>
<sequence length="275" mass="28293">MNVAVLVLDSVTKLPREADGAVVVGGSHGAVYAAHLSAKAGVRAAIHHDAGIGLDEAGVSGLGYAESLGMAMVALATESCRIGDGRDQYERGLVSRVNAPAALCGVTIGMTCRDAVELLKAAHWPHRPPAPKGEDRHLVGDIVCVDSASLLLPEDKDRVVATGSHAALNSGHATAPARPRLIFFNDAGPGIDDGGILGLSVLEEAGVAGVAVAARSARIGDGRSTLQDGTISAFNHTAYRLGARAGRSALALARAVAEKAGRKEREEHREWPSST</sequence>
<dbReference type="STRING" id="225324.SAMN02745126_04141"/>